<dbReference type="InterPro" id="IPR011495">
    <property type="entry name" value="Sig_transdc_His_kin_sub2_dim/P"/>
</dbReference>
<dbReference type="Pfam" id="PF07568">
    <property type="entry name" value="HisKA_2"/>
    <property type="match status" value="1"/>
</dbReference>
<keyword evidence="8" id="KW-0472">Membrane</keyword>
<keyword evidence="5" id="KW-0547">Nucleotide-binding</keyword>
<evidence type="ECO:0000256" key="8">
    <source>
        <dbReference type="SAM" id="Phobius"/>
    </source>
</evidence>
<keyword evidence="6 11" id="KW-0418">Kinase</keyword>
<dbReference type="EMBL" id="WBVQ01000001">
    <property type="protein sequence ID" value="KAB2818024.1"/>
    <property type="molecule type" value="Genomic_DNA"/>
</dbReference>
<evidence type="ECO:0000256" key="3">
    <source>
        <dbReference type="ARBA" id="ARBA00022553"/>
    </source>
</evidence>
<gene>
    <name evidence="11" type="ORF">F8C82_06370</name>
</gene>
<evidence type="ECO:0000256" key="9">
    <source>
        <dbReference type="SAM" id="SignalP"/>
    </source>
</evidence>
<dbReference type="SUPFAM" id="SSF48452">
    <property type="entry name" value="TPR-like"/>
    <property type="match status" value="2"/>
</dbReference>
<comment type="catalytic activity">
    <reaction evidence="1">
        <text>ATP + protein L-histidine = ADP + protein N-phospho-L-histidine.</text>
        <dbReference type="EC" id="2.7.13.3"/>
    </reaction>
</comment>
<evidence type="ECO:0000256" key="1">
    <source>
        <dbReference type="ARBA" id="ARBA00000085"/>
    </source>
</evidence>
<evidence type="ECO:0000256" key="6">
    <source>
        <dbReference type="ARBA" id="ARBA00022777"/>
    </source>
</evidence>
<dbReference type="Gene3D" id="1.25.40.10">
    <property type="entry name" value="Tetratricopeptide repeat domain"/>
    <property type="match status" value="2"/>
</dbReference>
<evidence type="ECO:0000256" key="5">
    <source>
        <dbReference type="ARBA" id="ARBA00022741"/>
    </source>
</evidence>
<proteinExistence type="predicted"/>
<dbReference type="InterPro" id="IPR036890">
    <property type="entry name" value="HATPase_C_sf"/>
</dbReference>
<feature type="transmembrane region" description="Helical" evidence="8">
    <location>
        <begin position="373"/>
        <end position="393"/>
    </location>
</feature>
<feature type="domain" description="Histidine kinase/HSP90-like ATPase" evidence="10">
    <location>
        <begin position="525"/>
        <end position="626"/>
    </location>
</feature>
<feature type="chain" id="PRO_5026901454" description="histidine kinase" evidence="9">
    <location>
        <begin position="22"/>
        <end position="626"/>
    </location>
</feature>
<dbReference type="PANTHER" id="PTHR41523">
    <property type="entry name" value="TWO-COMPONENT SYSTEM SENSOR PROTEIN"/>
    <property type="match status" value="1"/>
</dbReference>
<keyword evidence="8" id="KW-0812">Transmembrane</keyword>
<organism evidence="11 12">
    <name type="scientific">Phaeocystidibacter marisrubri</name>
    <dbReference type="NCBI Taxonomy" id="1577780"/>
    <lineage>
        <taxon>Bacteria</taxon>
        <taxon>Pseudomonadati</taxon>
        <taxon>Bacteroidota</taxon>
        <taxon>Flavobacteriia</taxon>
        <taxon>Flavobacteriales</taxon>
        <taxon>Phaeocystidibacteraceae</taxon>
        <taxon>Phaeocystidibacter</taxon>
    </lineage>
</organism>
<keyword evidence="4" id="KW-0808">Transferase</keyword>
<dbReference type="PANTHER" id="PTHR41523:SF8">
    <property type="entry name" value="ETHYLENE RESPONSE SENSOR PROTEIN"/>
    <property type="match status" value="1"/>
</dbReference>
<dbReference type="Proteomes" id="UP000484164">
    <property type="component" value="Unassembled WGS sequence"/>
</dbReference>
<evidence type="ECO:0000256" key="4">
    <source>
        <dbReference type="ARBA" id="ARBA00022679"/>
    </source>
</evidence>
<dbReference type="Gene3D" id="3.30.565.10">
    <property type="entry name" value="Histidine kinase-like ATPase, C-terminal domain"/>
    <property type="match status" value="1"/>
</dbReference>
<dbReference type="RefSeq" id="WP_151692712.1">
    <property type="nucleotide sequence ID" value="NZ_BMGX01000002.1"/>
</dbReference>
<dbReference type="InterPro" id="IPR011990">
    <property type="entry name" value="TPR-like_helical_dom_sf"/>
</dbReference>
<dbReference type="SMART" id="SM00387">
    <property type="entry name" value="HATPase_c"/>
    <property type="match status" value="1"/>
</dbReference>
<dbReference type="InterPro" id="IPR003594">
    <property type="entry name" value="HATPase_dom"/>
</dbReference>
<dbReference type="EC" id="2.7.13.3" evidence="2"/>
<evidence type="ECO:0000313" key="12">
    <source>
        <dbReference type="Proteomes" id="UP000484164"/>
    </source>
</evidence>
<accession>A0A6L3ZJB3</accession>
<keyword evidence="8" id="KW-1133">Transmembrane helix</keyword>
<dbReference type="SUPFAM" id="SSF55874">
    <property type="entry name" value="ATPase domain of HSP90 chaperone/DNA topoisomerase II/histidine kinase"/>
    <property type="match status" value="1"/>
</dbReference>
<evidence type="ECO:0000313" key="11">
    <source>
        <dbReference type="EMBL" id="KAB2818024.1"/>
    </source>
</evidence>
<name>A0A6L3ZJB3_9FLAO</name>
<keyword evidence="3" id="KW-0597">Phosphoprotein</keyword>
<dbReference type="GO" id="GO:0004673">
    <property type="term" value="F:protein histidine kinase activity"/>
    <property type="evidence" value="ECO:0007669"/>
    <property type="project" value="UniProtKB-EC"/>
</dbReference>
<evidence type="ECO:0000256" key="7">
    <source>
        <dbReference type="ARBA" id="ARBA00022840"/>
    </source>
</evidence>
<dbReference type="GO" id="GO:0005524">
    <property type="term" value="F:ATP binding"/>
    <property type="evidence" value="ECO:0007669"/>
    <property type="project" value="UniProtKB-KW"/>
</dbReference>
<keyword evidence="7" id="KW-0067">ATP-binding</keyword>
<evidence type="ECO:0000256" key="2">
    <source>
        <dbReference type="ARBA" id="ARBA00012438"/>
    </source>
</evidence>
<dbReference type="AlphaFoldDB" id="A0A6L3ZJB3"/>
<protein>
    <recommendedName>
        <fullName evidence="2">histidine kinase</fullName>
        <ecNumber evidence="2">2.7.13.3</ecNumber>
    </recommendedName>
</protein>
<dbReference type="OrthoDB" id="9767435at2"/>
<evidence type="ECO:0000259" key="10">
    <source>
        <dbReference type="SMART" id="SM00387"/>
    </source>
</evidence>
<comment type="caution">
    <text evidence="11">The sequence shown here is derived from an EMBL/GenBank/DDBJ whole genome shotgun (WGS) entry which is preliminary data.</text>
</comment>
<dbReference type="Pfam" id="PF02518">
    <property type="entry name" value="HATPase_c"/>
    <property type="match status" value="1"/>
</dbReference>
<keyword evidence="12" id="KW-1185">Reference proteome</keyword>
<reference evidence="11 12" key="1">
    <citation type="submission" date="2019-10" db="EMBL/GenBank/DDBJ databases">
        <title>Genome sequence of Phaeocystidibacter marisrubri JCM30614 (type strain).</title>
        <authorList>
            <person name="Bowman J.P."/>
        </authorList>
    </citation>
    <scope>NUCLEOTIDE SEQUENCE [LARGE SCALE GENOMIC DNA]</scope>
    <source>
        <strain evidence="11 12">JCM 30614</strain>
    </source>
</reference>
<dbReference type="Gene3D" id="3.30.450.20">
    <property type="entry name" value="PAS domain"/>
    <property type="match status" value="1"/>
</dbReference>
<sequence length="626" mass="72788">MKIDLTFTLLLSLSLSFSTHAQESFDQRQLDVYFHPQQWVADTSMSNFEDGYLKSLANYLIGDFDLSERILKRAAVNDSTVTPSLQVYRYLLLCKIYRSKGQYVFSLDMLSEALSIATEEGDPQLLSKVYVEYMEQLRATHQYDEALNYVPLLQELEPEMNPETRIRFWHRYAAVLLEMGNHEYEKSDELLQKAIRWSDSLNLPWHSAAANLDYGYVHYNNRVNGKYYLDPMQYFRKSYRLNDQLGHLVDRTSALHNMARYYLLDEKYDSADYCLLKMLRPAVRHNWVSVQANVWDSRGVVFEAQGDYDSALFAIRKYHDLKMLEYRDNNSNLIAEMSAKLGAVSARNALLESENQRFQTSQLLTKESRMKKIFIGMNILLITLIAIIIYLFLQQKKNLKKLTEQGVQIERTNNRLTKTLEQKDMIYRELHHRVKNNLANLSGLIYLQERSLASEEAKSALMETRNRIQAMSVIHEGLYQTDDIVQIQLQSYFEDLLMRLLSVYEDEKLRIDWVVDCEEMTLSIESALPLAMIINELLTNSLKYAFKENRKGVLRIEGSMDEVGNWWVSVTDDGPGIPSTFDLAANKTLGMSLVQILSEDIGASFEYVYENQLSRSIVRYNGNDVR</sequence>
<keyword evidence="9" id="KW-0732">Signal</keyword>
<feature type="signal peptide" evidence="9">
    <location>
        <begin position="1"/>
        <end position="21"/>
    </location>
</feature>